<proteinExistence type="inferred from homology"/>
<dbReference type="GO" id="GO:0005886">
    <property type="term" value="C:plasma membrane"/>
    <property type="evidence" value="ECO:0007669"/>
    <property type="project" value="UniProtKB-SubCell"/>
</dbReference>
<evidence type="ECO:0000256" key="2">
    <source>
        <dbReference type="ARBA" id="ARBA00007362"/>
    </source>
</evidence>
<keyword evidence="10" id="KW-1185">Reference proteome</keyword>
<dbReference type="InterPro" id="IPR000620">
    <property type="entry name" value="EamA_dom"/>
</dbReference>
<comment type="similarity">
    <text evidence="2">Belongs to the EamA transporter family.</text>
</comment>
<feature type="transmembrane region" description="Helical" evidence="7">
    <location>
        <begin position="193"/>
        <end position="212"/>
    </location>
</feature>
<dbReference type="AlphaFoldDB" id="A0A6I3SQE3"/>
<protein>
    <submittedName>
        <fullName evidence="9">EamA family transporter</fullName>
    </submittedName>
</protein>
<sequence length="326" mass="35459">MEHLLGAFFLFSAFTLAGTSVVTARFVTHHIGTFTITVVSMFFAILCLAPLCGRKLPQAIGTMDKKQWLMLLLQALFGVFLFRMFLLEGLLHTSAAEAGILTGATPAITAILAWGALKEPANKKTFAGILCTVGGILLVQGILAKGSDFASEHFWGNMLVLCAAASESLFNIFSRMNSLKTDHAEKEPLDPTVQTLLVSVMALGLCLVPAMYEQPLASLMKIGVVQWSALAWYGAIVTALSFICWFAGIKRCSAYTAAAFSGMMPFTALILSVWVLGEHAGWEQWSGGVLIMLAMILIGLRDGKRDEQSERNLSIILSDDVHYDRR</sequence>
<evidence type="ECO:0000256" key="1">
    <source>
        <dbReference type="ARBA" id="ARBA00004651"/>
    </source>
</evidence>
<feature type="domain" description="EamA" evidence="8">
    <location>
        <begin position="155"/>
        <end position="299"/>
    </location>
</feature>
<dbReference type="PANTHER" id="PTHR32322">
    <property type="entry name" value="INNER MEMBRANE TRANSPORTER"/>
    <property type="match status" value="1"/>
</dbReference>
<evidence type="ECO:0000256" key="7">
    <source>
        <dbReference type="SAM" id="Phobius"/>
    </source>
</evidence>
<keyword evidence="5 7" id="KW-1133">Transmembrane helix</keyword>
<feature type="domain" description="EamA" evidence="8">
    <location>
        <begin position="5"/>
        <end position="139"/>
    </location>
</feature>
<evidence type="ECO:0000256" key="6">
    <source>
        <dbReference type="ARBA" id="ARBA00023136"/>
    </source>
</evidence>
<comment type="caution">
    <text evidence="9">The sequence shown here is derived from an EMBL/GenBank/DDBJ whole genome shotgun (WGS) entry which is preliminary data.</text>
</comment>
<evidence type="ECO:0000256" key="4">
    <source>
        <dbReference type="ARBA" id="ARBA00022692"/>
    </source>
</evidence>
<evidence type="ECO:0000256" key="3">
    <source>
        <dbReference type="ARBA" id="ARBA00022475"/>
    </source>
</evidence>
<organism evidence="9 10">
    <name type="scientific">Heliobacterium mobile</name>
    <name type="common">Heliobacillus mobilis</name>
    <dbReference type="NCBI Taxonomy" id="28064"/>
    <lineage>
        <taxon>Bacteria</taxon>
        <taxon>Bacillati</taxon>
        <taxon>Bacillota</taxon>
        <taxon>Clostridia</taxon>
        <taxon>Eubacteriales</taxon>
        <taxon>Heliobacteriaceae</taxon>
        <taxon>Heliobacterium</taxon>
    </lineage>
</organism>
<evidence type="ECO:0000313" key="9">
    <source>
        <dbReference type="EMBL" id="MTV50632.1"/>
    </source>
</evidence>
<name>A0A6I3SQE3_HELMO</name>
<gene>
    <name evidence="9" type="ORF">GJ688_16975</name>
</gene>
<accession>A0A6I3SQE3</accession>
<dbReference type="Gene3D" id="1.10.3730.20">
    <property type="match status" value="1"/>
</dbReference>
<reference evidence="9 10" key="1">
    <citation type="submission" date="2019-11" db="EMBL/GenBank/DDBJ databases">
        <title>Whole-genome sequence of a the green, strictly anaerobic photosynthetic bacterium Heliobacillus mobilis DSM 6151.</title>
        <authorList>
            <person name="Kyndt J.A."/>
            <person name="Meyer T.E."/>
        </authorList>
    </citation>
    <scope>NUCLEOTIDE SEQUENCE [LARGE SCALE GENOMIC DNA]</scope>
    <source>
        <strain evidence="9 10">DSM 6151</strain>
    </source>
</reference>
<dbReference type="SUPFAM" id="SSF103481">
    <property type="entry name" value="Multidrug resistance efflux transporter EmrE"/>
    <property type="match status" value="2"/>
</dbReference>
<feature type="transmembrane region" description="Helical" evidence="7">
    <location>
        <begin position="282"/>
        <end position="300"/>
    </location>
</feature>
<feature type="transmembrane region" description="Helical" evidence="7">
    <location>
        <begin position="98"/>
        <end position="117"/>
    </location>
</feature>
<keyword evidence="4 7" id="KW-0812">Transmembrane</keyword>
<dbReference type="InterPro" id="IPR037185">
    <property type="entry name" value="EmrE-like"/>
</dbReference>
<feature type="transmembrane region" description="Helical" evidence="7">
    <location>
        <begin position="155"/>
        <end position="173"/>
    </location>
</feature>
<dbReference type="Proteomes" id="UP000430670">
    <property type="component" value="Unassembled WGS sequence"/>
</dbReference>
<keyword evidence="3" id="KW-1003">Cell membrane</keyword>
<feature type="transmembrane region" description="Helical" evidence="7">
    <location>
        <begin position="126"/>
        <end position="143"/>
    </location>
</feature>
<comment type="subcellular location">
    <subcellularLocation>
        <location evidence="1">Cell membrane</location>
        <topology evidence="1">Multi-pass membrane protein</topology>
    </subcellularLocation>
</comment>
<dbReference type="InterPro" id="IPR050638">
    <property type="entry name" value="AA-Vitamin_Transporters"/>
</dbReference>
<feature type="transmembrane region" description="Helical" evidence="7">
    <location>
        <begin position="254"/>
        <end position="276"/>
    </location>
</feature>
<keyword evidence="6 7" id="KW-0472">Membrane</keyword>
<evidence type="ECO:0000259" key="8">
    <source>
        <dbReference type="Pfam" id="PF00892"/>
    </source>
</evidence>
<dbReference type="PANTHER" id="PTHR32322:SF18">
    <property type="entry name" value="S-ADENOSYLMETHIONINE_S-ADENOSYLHOMOCYSTEINE TRANSPORTER"/>
    <property type="match status" value="1"/>
</dbReference>
<dbReference type="EMBL" id="WNKU01000030">
    <property type="protein sequence ID" value="MTV50632.1"/>
    <property type="molecule type" value="Genomic_DNA"/>
</dbReference>
<feature type="transmembrane region" description="Helical" evidence="7">
    <location>
        <begin position="34"/>
        <end position="56"/>
    </location>
</feature>
<dbReference type="Pfam" id="PF00892">
    <property type="entry name" value="EamA"/>
    <property type="match status" value="2"/>
</dbReference>
<feature type="transmembrane region" description="Helical" evidence="7">
    <location>
        <begin position="68"/>
        <end position="86"/>
    </location>
</feature>
<evidence type="ECO:0000256" key="5">
    <source>
        <dbReference type="ARBA" id="ARBA00022989"/>
    </source>
</evidence>
<feature type="transmembrane region" description="Helical" evidence="7">
    <location>
        <begin position="224"/>
        <end position="247"/>
    </location>
</feature>
<evidence type="ECO:0000313" key="10">
    <source>
        <dbReference type="Proteomes" id="UP000430670"/>
    </source>
</evidence>